<proteinExistence type="predicted"/>
<feature type="transmembrane region" description="Helical" evidence="1">
    <location>
        <begin position="41"/>
        <end position="62"/>
    </location>
</feature>
<feature type="domain" description="EamA" evidence="2">
    <location>
        <begin position="155"/>
        <end position="290"/>
    </location>
</feature>
<keyword evidence="1" id="KW-1133">Transmembrane helix</keyword>
<feature type="transmembrane region" description="Helical" evidence="1">
    <location>
        <begin position="100"/>
        <end position="121"/>
    </location>
</feature>
<dbReference type="InterPro" id="IPR000620">
    <property type="entry name" value="EamA_dom"/>
</dbReference>
<comment type="caution">
    <text evidence="3">The sequence shown here is derived from an EMBL/GenBank/DDBJ whole genome shotgun (WGS) entry which is preliminary data.</text>
</comment>
<accession>A0A0M2R9K4</accession>
<dbReference type="InterPro" id="IPR037185">
    <property type="entry name" value="EmrE-like"/>
</dbReference>
<evidence type="ECO:0000256" key="1">
    <source>
        <dbReference type="SAM" id="Phobius"/>
    </source>
</evidence>
<feature type="transmembrane region" description="Helical" evidence="1">
    <location>
        <begin position="74"/>
        <end position="94"/>
    </location>
</feature>
<sequence length="301" mass="31982">MSNIPTKKPSLFGIATGLTGGTSFGLITPIFPLAYSIGVTASSATIIRFILGSLIMGAILLACRTTFFVPKNKIIPLCIMGFLIFSVTVCYLSAVIYIPVSLAAILFYTYPVIVTVIDPLLRRRLPNLIQLGLSLLAFTGITVALGPNINDLDWRGVFFVIGASLSISGTLIVSRSVVTHVPNLTIVFYVNIVATVLTCLYLFVDGNISLPSAWTNLSLGWSLSIAIALLYLVATLGQIATVNFVGPSRTAMLFNVEPVVSIVAAVLVLNETLNPSQIIGSLFVLAAVAISCYRPVKVPAA</sequence>
<feature type="transmembrane region" description="Helical" evidence="1">
    <location>
        <begin position="276"/>
        <end position="296"/>
    </location>
</feature>
<dbReference type="AlphaFoldDB" id="A0A0M2R9K4"/>
<dbReference type="PANTHER" id="PTHR22911">
    <property type="entry name" value="ACYL-MALONYL CONDENSING ENZYME-RELATED"/>
    <property type="match status" value="1"/>
</dbReference>
<feature type="transmembrane region" description="Helical" evidence="1">
    <location>
        <begin position="128"/>
        <end position="149"/>
    </location>
</feature>
<dbReference type="GO" id="GO:0016020">
    <property type="term" value="C:membrane"/>
    <property type="evidence" value="ECO:0007669"/>
    <property type="project" value="InterPro"/>
</dbReference>
<dbReference type="PANTHER" id="PTHR22911:SF137">
    <property type="entry name" value="SOLUTE CARRIER FAMILY 35 MEMBER G2-RELATED"/>
    <property type="match status" value="1"/>
</dbReference>
<dbReference type="Proteomes" id="UP000034491">
    <property type="component" value="Unassembled WGS sequence"/>
</dbReference>
<dbReference type="EMBL" id="LANI01000002">
    <property type="protein sequence ID" value="KKJ78341.1"/>
    <property type="molecule type" value="Genomic_DNA"/>
</dbReference>
<feature type="transmembrane region" description="Helical" evidence="1">
    <location>
        <begin position="252"/>
        <end position="270"/>
    </location>
</feature>
<keyword evidence="1" id="KW-0812">Transmembrane</keyword>
<reference evidence="3 4" key="1">
    <citation type="submission" date="2015-03" db="EMBL/GenBank/DDBJ databases">
        <title>Genome sequence of Kiloniella sp. P1-1, isolated from the gut microflora of Pacific white shrimp, Penaeus vannamei.</title>
        <authorList>
            <person name="Shao Z."/>
            <person name="Wang L."/>
            <person name="Li X."/>
        </authorList>
    </citation>
    <scope>NUCLEOTIDE SEQUENCE [LARGE SCALE GENOMIC DNA]</scope>
    <source>
        <strain evidence="3 4">P1-1</strain>
    </source>
</reference>
<organism evidence="3 4">
    <name type="scientific">Kiloniella litopenaei</name>
    <dbReference type="NCBI Taxonomy" id="1549748"/>
    <lineage>
        <taxon>Bacteria</taxon>
        <taxon>Pseudomonadati</taxon>
        <taxon>Pseudomonadota</taxon>
        <taxon>Alphaproteobacteria</taxon>
        <taxon>Rhodospirillales</taxon>
        <taxon>Kiloniellaceae</taxon>
        <taxon>Kiloniella</taxon>
    </lineage>
</organism>
<feature type="transmembrane region" description="Helical" evidence="1">
    <location>
        <begin position="186"/>
        <end position="204"/>
    </location>
</feature>
<keyword evidence="4" id="KW-1185">Reference proteome</keyword>
<dbReference type="RefSeq" id="WP_046502834.1">
    <property type="nucleotide sequence ID" value="NZ_LANI01000002.1"/>
</dbReference>
<evidence type="ECO:0000259" key="2">
    <source>
        <dbReference type="Pfam" id="PF00892"/>
    </source>
</evidence>
<name>A0A0M2R9K4_9PROT</name>
<dbReference type="SUPFAM" id="SSF103481">
    <property type="entry name" value="Multidrug resistance efflux transporter EmrE"/>
    <property type="match status" value="2"/>
</dbReference>
<keyword evidence="1" id="KW-0472">Membrane</keyword>
<dbReference type="OrthoDB" id="8477938at2"/>
<feature type="transmembrane region" description="Helical" evidence="1">
    <location>
        <begin position="224"/>
        <end position="245"/>
    </location>
</feature>
<dbReference type="Pfam" id="PF00892">
    <property type="entry name" value="EamA"/>
    <property type="match status" value="2"/>
</dbReference>
<evidence type="ECO:0000313" key="4">
    <source>
        <dbReference type="Proteomes" id="UP000034491"/>
    </source>
</evidence>
<protein>
    <recommendedName>
        <fullName evidence="2">EamA domain-containing protein</fullName>
    </recommendedName>
</protein>
<feature type="domain" description="EamA" evidence="2">
    <location>
        <begin position="12"/>
        <end position="144"/>
    </location>
</feature>
<feature type="transmembrane region" description="Helical" evidence="1">
    <location>
        <begin position="155"/>
        <end position="174"/>
    </location>
</feature>
<evidence type="ECO:0000313" key="3">
    <source>
        <dbReference type="EMBL" id="KKJ78341.1"/>
    </source>
</evidence>
<feature type="transmembrane region" description="Helical" evidence="1">
    <location>
        <begin position="12"/>
        <end position="35"/>
    </location>
</feature>
<gene>
    <name evidence="3" type="ORF">WH95_03310</name>
</gene>